<evidence type="ECO:0000313" key="8">
    <source>
        <dbReference type="Proteomes" id="UP001341281"/>
    </source>
</evidence>
<dbReference type="Pfam" id="PF03108">
    <property type="entry name" value="DBD_Tnp_Mut"/>
    <property type="match status" value="1"/>
</dbReference>
<evidence type="ECO:0000256" key="3">
    <source>
        <dbReference type="ARBA" id="ARBA00022833"/>
    </source>
</evidence>
<dbReference type="SMART" id="SM00575">
    <property type="entry name" value="ZnF_PMZ"/>
    <property type="match status" value="1"/>
</dbReference>
<keyword evidence="1" id="KW-0479">Metal-binding</keyword>
<proteinExistence type="predicted"/>
<keyword evidence="8" id="KW-1185">Reference proteome</keyword>
<dbReference type="EMBL" id="CP144749">
    <property type="protein sequence ID" value="WVZ73915.1"/>
    <property type="molecule type" value="Genomic_DNA"/>
</dbReference>
<dbReference type="Proteomes" id="UP001341281">
    <property type="component" value="Chromosome 05"/>
</dbReference>
<evidence type="ECO:0000256" key="2">
    <source>
        <dbReference type="ARBA" id="ARBA00022771"/>
    </source>
</evidence>
<protein>
    <recommendedName>
        <fullName evidence="6">SWIM-type domain-containing protein</fullName>
    </recommendedName>
</protein>
<dbReference type="Pfam" id="PF10536">
    <property type="entry name" value="PMD"/>
    <property type="match status" value="1"/>
</dbReference>
<keyword evidence="3" id="KW-0862">Zinc</keyword>
<feature type="compositionally biased region" description="Basic residues" evidence="5">
    <location>
        <begin position="1360"/>
        <end position="1373"/>
    </location>
</feature>
<reference evidence="7 8" key="1">
    <citation type="submission" date="2024-02" db="EMBL/GenBank/DDBJ databases">
        <title>High-quality chromosome-scale genome assembly of Pensacola bahiagrass (Paspalum notatum Flugge var. saurae).</title>
        <authorList>
            <person name="Vega J.M."/>
            <person name="Podio M."/>
            <person name="Orjuela J."/>
            <person name="Siena L.A."/>
            <person name="Pessino S.C."/>
            <person name="Combes M.C."/>
            <person name="Mariac C."/>
            <person name="Albertini E."/>
            <person name="Pupilli F."/>
            <person name="Ortiz J.P.A."/>
            <person name="Leblanc O."/>
        </authorList>
    </citation>
    <scope>NUCLEOTIDE SEQUENCE [LARGE SCALE GENOMIC DNA]</scope>
    <source>
        <strain evidence="7">R1</strain>
        <tissue evidence="7">Leaf</tissue>
    </source>
</reference>
<sequence>MQNEDDEFARAREIGEGSDEDEEYPIPGEWREHGFGNPVVHYAKRQEWEYRENEVVQGAKYASSALLKEAVKLWSLSLKKEFKVVKSTQSVYDVCCVSEGCPWRLHAYKGIMKTHWKVSIITEHTCYNREVPKYNRNLTAALVANEMYGRILDAPHFEPKQIIREMELQHQYTISYAKAYRAKQKVFEMRFGTYEDSYDNLPRMLATIAQRNPGTYYDVMHFPNPEGGPSILQRVFFCLGPCVRAFQYCLPLLCIDGTFLTGKYKGTILTAIGVDGNNQVLPVAFAFVENENADSWYWFLERVKANAVSSRSNVCLISDRHSGILDAIEKLKYGNGASPPLWLDPRWCMRHLVANFYDHFKNKDLQDLFKNLCSQNQQRKFNATWKLLDELTAKHQAATSSASSSGRTAKPFSQWIQDKPKEKWALLYDTNGRRYGIMTTNHAECYNMVMRSSRGLPLVGVVEFILYGCAKYFRERYMSISADPSNASVLFGRTITKYMETKTIKAQIHNARLLGTRENRFEVSCRDRSRRGVRRERTVQETVIGNDGTAHCSCMKPTLLHLPCSHVLAACRELSVDPTNFVSTFYTKGAIAATWNQELFGYGMVRAYTAPNEQKWYIPNPALKRLKGRRRTRRIRNGMDEAEAGKRPKQCTQCGMAEELPTPELLDPVVDSGHRSYMSAVEHKQLATFQCRPPKEYLELDNRCGVQDFLLSVVLLRVVLSVGTVAAAQPMIDNSLITALVDRWRPETHTFHMPCGEMAPTLQDVSYLLGLPIAGTAVGPRVVPASWKDDLEIRFAGVDRLDDLGVIEPHPNARGPAKAWLLQFKATSLHPDTDDESVRRSLEAYLLWLFGFMMFKNGTSNSVDKVLIPYAREIADAPEDAVPLWSWGSAVLAATYRGLCDACSKDESNARFQGCALLLQLWSYERLAVGRPIVDHRGYEAQYYGQHDDDGPTMGTLWVCPRERTWANEQARRTYPSFVVALDRLVAEDVIWEPYSAAAVGSRAPYGLSSLCTSNETLWYTTASLVYDIYIEPHCPHRVMRQFGYAQQFPVPRVIDRVTPQDHRLSRLGQPCSGTWVTKVHPYVEAWDNAHQDVVHPVAPHTDWWYETFLTWYRPRTRCHVTYADTQPVPHESSSTDAYARHRDEALAGAMQICCQLRSSTHDALERVRGGNPFTPDEQLQRLTAANESLVSMMNAWGYSIPLQGPPLHQPPIPPQDIAPSCSYMPPMDPASTSYTPMHPSPQHVTPMAPPSMSYTPMGTSLQPQSSMPYQPMGLATSMSFPPIRPQTTGFNLFEGVQDQQLNFSDLEHDQHDIIGASQLGGAPLFPTQEATQTPVEQIRPHRVHRSPDPLTYSVGHVHAQQRAKRGRSRRDE</sequence>
<dbReference type="InterPro" id="IPR007527">
    <property type="entry name" value="Znf_SWIM"/>
</dbReference>
<dbReference type="InterPro" id="IPR018289">
    <property type="entry name" value="MULE_transposase_dom"/>
</dbReference>
<dbReference type="InterPro" id="IPR004332">
    <property type="entry name" value="Transposase_MuDR"/>
</dbReference>
<dbReference type="PANTHER" id="PTHR31973">
    <property type="entry name" value="POLYPROTEIN, PUTATIVE-RELATED"/>
    <property type="match status" value="1"/>
</dbReference>
<dbReference type="GO" id="GO:0008270">
    <property type="term" value="F:zinc ion binding"/>
    <property type="evidence" value="ECO:0007669"/>
    <property type="project" value="UniProtKB-KW"/>
</dbReference>
<name>A0AAQ3WUH6_PASNO</name>
<evidence type="ECO:0000256" key="5">
    <source>
        <dbReference type="SAM" id="MobiDB-lite"/>
    </source>
</evidence>
<accession>A0AAQ3WUH6</accession>
<feature type="region of interest" description="Disordered" evidence="5">
    <location>
        <begin position="1321"/>
        <end position="1373"/>
    </location>
</feature>
<feature type="region of interest" description="Disordered" evidence="5">
    <location>
        <begin position="1"/>
        <end position="25"/>
    </location>
</feature>
<feature type="domain" description="SWIM-type" evidence="6">
    <location>
        <begin position="537"/>
        <end position="575"/>
    </location>
</feature>
<evidence type="ECO:0000259" key="6">
    <source>
        <dbReference type="PROSITE" id="PS50966"/>
    </source>
</evidence>
<dbReference type="PROSITE" id="PS50966">
    <property type="entry name" value="ZF_SWIM"/>
    <property type="match status" value="1"/>
</dbReference>
<dbReference type="InterPro" id="IPR006564">
    <property type="entry name" value="Znf_PMZ"/>
</dbReference>
<evidence type="ECO:0000313" key="7">
    <source>
        <dbReference type="EMBL" id="WVZ73915.1"/>
    </source>
</evidence>
<dbReference type="InterPro" id="IPR019557">
    <property type="entry name" value="AminoTfrase-like_pln_mobile"/>
</dbReference>
<gene>
    <name evidence="7" type="ORF">U9M48_022168</name>
</gene>
<dbReference type="Pfam" id="PF10551">
    <property type="entry name" value="MULE"/>
    <property type="match status" value="1"/>
</dbReference>
<evidence type="ECO:0000256" key="4">
    <source>
        <dbReference type="PROSITE-ProRule" id="PRU00325"/>
    </source>
</evidence>
<organism evidence="7 8">
    <name type="scientific">Paspalum notatum var. saurae</name>
    <dbReference type="NCBI Taxonomy" id="547442"/>
    <lineage>
        <taxon>Eukaryota</taxon>
        <taxon>Viridiplantae</taxon>
        <taxon>Streptophyta</taxon>
        <taxon>Embryophyta</taxon>
        <taxon>Tracheophyta</taxon>
        <taxon>Spermatophyta</taxon>
        <taxon>Magnoliopsida</taxon>
        <taxon>Liliopsida</taxon>
        <taxon>Poales</taxon>
        <taxon>Poaceae</taxon>
        <taxon>PACMAD clade</taxon>
        <taxon>Panicoideae</taxon>
        <taxon>Andropogonodae</taxon>
        <taxon>Paspaleae</taxon>
        <taxon>Paspalinae</taxon>
        <taxon>Paspalum</taxon>
    </lineage>
</organism>
<evidence type="ECO:0000256" key="1">
    <source>
        <dbReference type="ARBA" id="ARBA00022723"/>
    </source>
</evidence>
<dbReference type="PANTHER" id="PTHR31973:SF195">
    <property type="entry name" value="MUDR FAMILY TRANSPOSASE"/>
    <property type="match status" value="1"/>
</dbReference>
<keyword evidence="2 4" id="KW-0863">Zinc-finger</keyword>